<evidence type="ECO:0000313" key="2">
    <source>
        <dbReference type="EMBL" id="MCR8825869.1"/>
    </source>
</evidence>
<dbReference type="InterPro" id="IPR000182">
    <property type="entry name" value="GNAT_dom"/>
</dbReference>
<dbReference type="InterPro" id="IPR041496">
    <property type="entry name" value="YitH/HolE_GNAT"/>
</dbReference>
<dbReference type="RefSeq" id="WP_258293541.1">
    <property type="nucleotide sequence ID" value="NZ_JANKJG010000002.1"/>
</dbReference>
<dbReference type="Pfam" id="PF18014">
    <property type="entry name" value="Acetyltransf_18"/>
    <property type="match status" value="1"/>
</dbReference>
<organism evidence="2 3">
    <name type="scientific">Pseudosulfitobacter koreensis</name>
    <dbReference type="NCBI Taxonomy" id="2968472"/>
    <lineage>
        <taxon>Bacteria</taxon>
        <taxon>Pseudomonadati</taxon>
        <taxon>Pseudomonadota</taxon>
        <taxon>Alphaproteobacteria</taxon>
        <taxon>Rhodobacterales</taxon>
        <taxon>Roseobacteraceae</taxon>
        <taxon>Pseudosulfitobacter</taxon>
    </lineage>
</organism>
<gene>
    <name evidence="2" type="ORF">NTA49_04900</name>
</gene>
<comment type="caution">
    <text evidence="2">The sequence shown here is derived from an EMBL/GenBank/DDBJ whole genome shotgun (WGS) entry which is preliminary data.</text>
</comment>
<name>A0ABT1YYC1_9RHOB</name>
<dbReference type="InterPro" id="IPR052729">
    <property type="entry name" value="Acyl/Acetyltrans_Enzymes"/>
</dbReference>
<dbReference type="SUPFAM" id="SSF55729">
    <property type="entry name" value="Acyl-CoA N-acyltransferases (Nat)"/>
    <property type="match status" value="1"/>
</dbReference>
<keyword evidence="2" id="KW-0808">Transferase</keyword>
<keyword evidence="3" id="KW-1185">Reference proteome</keyword>
<keyword evidence="2" id="KW-0012">Acyltransferase</keyword>
<dbReference type="GO" id="GO:0016746">
    <property type="term" value="F:acyltransferase activity"/>
    <property type="evidence" value="ECO:0007669"/>
    <property type="project" value="UniProtKB-KW"/>
</dbReference>
<dbReference type="Gene3D" id="3.40.630.30">
    <property type="match status" value="1"/>
</dbReference>
<dbReference type="InterPro" id="IPR016181">
    <property type="entry name" value="Acyl_CoA_acyltransferase"/>
</dbReference>
<dbReference type="PROSITE" id="PS51186">
    <property type="entry name" value="GNAT"/>
    <property type="match status" value="1"/>
</dbReference>
<accession>A0ABT1YYC1</accession>
<proteinExistence type="predicted"/>
<evidence type="ECO:0000259" key="1">
    <source>
        <dbReference type="PROSITE" id="PS51186"/>
    </source>
</evidence>
<dbReference type="PANTHER" id="PTHR47237:SF2">
    <property type="entry name" value="BLL4206 PROTEIN"/>
    <property type="match status" value="1"/>
</dbReference>
<dbReference type="Pfam" id="PF13508">
    <property type="entry name" value="Acetyltransf_7"/>
    <property type="match status" value="1"/>
</dbReference>
<dbReference type="Proteomes" id="UP001165396">
    <property type="component" value="Unassembled WGS sequence"/>
</dbReference>
<feature type="domain" description="N-acetyltransferase" evidence="1">
    <location>
        <begin position="16"/>
        <end position="149"/>
    </location>
</feature>
<protein>
    <submittedName>
        <fullName evidence="2">GNAT family N-acetyltransferase</fullName>
        <ecNumber evidence="2">2.3.1.-</ecNumber>
    </submittedName>
</protein>
<dbReference type="PANTHER" id="PTHR47237">
    <property type="entry name" value="SLL0310 PROTEIN"/>
    <property type="match status" value="1"/>
</dbReference>
<dbReference type="Gene3D" id="3.40.630.90">
    <property type="match status" value="1"/>
</dbReference>
<reference evidence="2" key="1">
    <citation type="submission" date="2022-07" db="EMBL/GenBank/DDBJ databases">
        <title>Pseudosulfitobacter sp. strain AP-MA-4, whole genome sequence.</title>
        <authorList>
            <person name="Jiang Y."/>
        </authorList>
    </citation>
    <scope>NUCLEOTIDE SEQUENCE</scope>
    <source>
        <strain evidence="2">AP-MA-4</strain>
    </source>
</reference>
<evidence type="ECO:0000313" key="3">
    <source>
        <dbReference type="Proteomes" id="UP001165396"/>
    </source>
</evidence>
<sequence length="281" mass="29064">MTLAKSDSLSLSRADITFAPFTADHLADALRMSQAVSWPHRAEDWALTLSVSSGVVALAEDRVVGTALCSSFGGVATLNMIIVDAALRGRGLGRALMERVIAIAGARELRLVATTDGLPLYEKLGFVATGQILQHQGIARAATPELPVAVGTVDDIARVVEMDRAASGLSRDALLGTIVKQGALLTADAGFAVVRDFGRGKVLGPVVARDAAIARALMAEAASRCAGQFLRVDLVEEGGLAEYAEALGMASAGGGVVMHCCAKPAVPSEYNTYAFVSQALG</sequence>
<dbReference type="EMBL" id="JANKJG010000002">
    <property type="protein sequence ID" value="MCR8825869.1"/>
    <property type="molecule type" value="Genomic_DNA"/>
</dbReference>
<dbReference type="CDD" id="cd04301">
    <property type="entry name" value="NAT_SF"/>
    <property type="match status" value="1"/>
</dbReference>
<dbReference type="EC" id="2.3.1.-" evidence="2"/>